<dbReference type="SUPFAM" id="SSF53850">
    <property type="entry name" value="Periplasmic binding protein-like II"/>
    <property type="match status" value="1"/>
</dbReference>
<dbReference type="PANTHER" id="PTHR30290">
    <property type="entry name" value="PERIPLASMIC BINDING COMPONENT OF ABC TRANSPORTER"/>
    <property type="match status" value="1"/>
</dbReference>
<dbReference type="AlphaFoldDB" id="A0AAU2JVZ5"/>
<evidence type="ECO:0000256" key="4">
    <source>
        <dbReference type="ARBA" id="ARBA00022729"/>
    </source>
</evidence>
<comment type="similarity">
    <text evidence="2">Belongs to the bacterial solute-binding protein 5 family.</text>
</comment>
<dbReference type="Pfam" id="PF00496">
    <property type="entry name" value="SBP_bac_5"/>
    <property type="match status" value="1"/>
</dbReference>
<keyword evidence="4" id="KW-0732">Signal</keyword>
<sequence length="518" mass="55428">MRSVRSKIIAAGLALAAIGVGAWQLLPDDDGGRGAIKVGTSDVVSSLDPAGAYDAGSWALFSNVYQSLLTIKPGSGTPVPDAASSCDFVGQRLTVYRCELRPDVKFSGGRTITAEDVKHSFDRIKAINSDQGPAPLFNTLESVKAEGRTVTFNLTTRDATFPFKIATGAASIVDKDAYPAKALREDGRIDGSGPYTLGAYQAGASAELKPNASYKGQAKPARSAVTVLYFKDSAQLDQAWKDRRIEVAHREMPPSVLAALNPGMKDTRYHASGGTEIRSVVFNLRPGSAAAPLAVRKAVAAVLDRSKVASEVYEGTVTPLYSLVPAGVAAHGTPFFDAYPAPDGGAARKLLKDAGIATPVTLTVGVNVRGANLPEAEELKRQLETTGLFQVKLQPVEQWADFQKGYAAGAYDAYTIGWIADFPDADNFLAPLVGADSSMNNGFSDKTIDELITRTQSHANRAEAAADFRELQKQVVQHAPMVPIWQKKDYVMTREAVTGAQYLSDGTGVWRLWELDRL</sequence>
<keyword evidence="3" id="KW-0813">Transport</keyword>
<dbReference type="GO" id="GO:0043190">
    <property type="term" value="C:ATP-binding cassette (ABC) transporter complex"/>
    <property type="evidence" value="ECO:0007669"/>
    <property type="project" value="InterPro"/>
</dbReference>
<dbReference type="GO" id="GO:0015833">
    <property type="term" value="P:peptide transport"/>
    <property type="evidence" value="ECO:0007669"/>
    <property type="project" value="TreeGrafter"/>
</dbReference>
<dbReference type="PIRSF" id="PIRSF002741">
    <property type="entry name" value="MppA"/>
    <property type="match status" value="1"/>
</dbReference>
<reference evidence="6" key="1">
    <citation type="submission" date="2022-10" db="EMBL/GenBank/DDBJ databases">
        <title>The complete genomes of actinobacterial strains from the NBC collection.</title>
        <authorList>
            <person name="Joergensen T.S."/>
            <person name="Alvarez Arevalo M."/>
            <person name="Sterndorff E.B."/>
            <person name="Faurdal D."/>
            <person name="Vuksanovic O."/>
            <person name="Mourched A.-S."/>
            <person name="Charusanti P."/>
            <person name="Shaw S."/>
            <person name="Blin K."/>
            <person name="Weber T."/>
        </authorList>
    </citation>
    <scope>NUCLEOTIDE SEQUENCE</scope>
    <source>
        <strain evidence="6">NBC_00049</strain>
    </source>
</reference>
<gene>
    <name evidence="6" type="ORF">OG327_21190</name>
</gene>
<organism evidence="6">
    <name type="scientific">Streptomyces sp. NBC_00049</name>
    <dbReference type="NCBI Taxonomy" id="2903617"/>
    <lineage>
        <taxon>Bacteria</taxon>
        <taxon>Bacillati</taxon>
        <taxon>Actinomycetota</taxon>
        <taxon>Actinomycetes</taxon>
        <taxon>Kitasatosporales</taxon>
        <taxon>Streptomycetaceae</taxon>
        <taxon>Streptomyces</taxon>
    </lineage>
</organism>
<dbReference type="InterPro" id="IPR030678">
    <property type="entry name" value="Peptide/Ni-bd"/>
</dbReference>
<dbReference type="InterPro" id="IPR039424">
    <property type="entry name" value="SBP_5"/>
</dbReference>
<dbReference type="Gene3D" id="3.40.190.10">
    <property type="entry name" value="Periplasmic binding protein-like II"/>
    <property type="match status" value="1"/>
</dbReference>
<name>A0AAU2JVZ5_9ACTN</name>
<evidence type="ECO:0000256" key="2">
    <source>
        <dbReference type="ARBA" id="ARBA00005695"/>
    </source>
</evidence>
<dbReference type="EMBL" id="CP108264">
    <property type="protein sequence ID" value="WTU75638.1"/>
    <property type="molecule type" value="Genomic_DNA"/>
</dbReference>
<dbReference type="GO" id="GO:0042597">
    <property type="term" value="C:periplasmic space"/>
    <property type="evidence" value="ECO:0007669"/>
    <property type="project" value="UniProtKB-ARBA"/>
</dbReference>
<evidence type="ECO:0000313" key="6">
    <source>
        <dbReference type="EMBL" id="WTU75638.1"/>
    </source>
</evidence>
<dbReference type="GO" id="GO:0030313">
    <property type="term" value="C:cell envelope"/>
    <property type="evidence" value="ECO:0007669"/>
    <property type="project" value="UniProtKB-SubCell"/>
</dbReference>
<dbReference type="Gene3D" id="3.10.105.10">
    <property type="entry name" value="Dipeptide-binding Protein, Domain 3"/>
    <property type="match status" value="1"/>
</dbReference>
<evidence type="ECO:0000259" key="5">
    <source>
        <dbReference type="Pfam" id="PF00496"/>
    </source>
</evidence>
<dbReference type="GO" id="GO:1904680">
    <property type="term" value="F:peptide transmembrane transporter activity"/>
    <property type="evidence" value="ECO:0007669"/>
    <property type="project" value="TreeGrafter"/>
</dbReference>
<dbReference type="PANTHER" id="PTHR30290:SF10">
    <property type="entry name" value="PERIPLASMIC OLIGOPEPTIDE-BINDING PROTEIN-RELATED"/>
    <property type="match status" value="1"/>
</dbReference>
<evidence type="ECO:0000256" key="3">
    <source>
        <dbReference type="ARBA" id="ARBA00022448"/>
    </source>
</evidence>
<proteinExistence type="inferred from homology"/>
<evidence type="ECO:0000256" key="1">
    <source>
        <dbReference type="ARBA" id="ARBA00004196"/>
    </source>
</evidence>
<accession>A0AAU2JVZ5</accession>
<comment type="subcellular location">
    <subcellularLocation>
        <location evidence="1">Cell envelope</location>
    </subcellularLocation>
</comment>
<protein>
    <submittedName>
        <fullName evidence="6">ABC transporter substrate-binding protein</fullName>
    </submittedName>
</protein>
<feature type="domain" description="Solute-binding protein family 5" evidence="5">
    <location>
        <begin position="77"/>
        <end position="437"/>
    </location>
</feature>
<dbReference type="InterPro" id="IPR000914">
    <property type="entry name" value="SBP_5_dom"/>
</dbReference>